<dbReference type="InterPro" id="IPR003593">
    <property type="entry name" value="AAA+_ATPase"/>
</dbReference>
<dbReference type="PANTHER" id="PTHR42788">
    <property type="entry name" value="TAURINE IMPORT ATP-BINDING PROTEIN-RELATED"/>
    <property type="match status" value="1"/>
</dbReference>
<evidence type="ECO:0000256" key="3">
    <source>
        <dbReference type="ARBA" id="ARBA00022741"/>
    </source>
</evidence>
<keyword evidence="2" id="KW-0813">Transport</keyword>
<dbReference type="Gene3D" id="3.40.50.300">
    <property type="entry name" value="P-loop containing nucleotide triphosphate hydrolases"/>
    <property type="match status" value="1"/>
</dbReference>
<dbReference type="SUPFAM" id="SSF52540">
    <property type="entry name" value="P-loop containing nucleoside triphosphate hydrolases"/>
    <property type="match status" value="1"/>
</dbReference>
<evidence type="ECO:0000256" key="4">
    <source>
        <dbReference type="ARBA" id="ARBA00022840"/>
    </source>
</evidence>
<organism evidence="6 7">
    <name type="scientific">Rubrimonas cliftonensis</name>
    <dbReference type="NCBI Taxonomy" id="89524"/>
    <lineage>
        <taxon>Bacteria</taxon>
        <taxon>Pseudomonadati</taxon>
        <taxon>Pseudomonadota</taxon>
        <taxon>Alphaproteobacteria</taxon>
        <taxon>Rhodobacterales</taxon>
        <taxon>Paracoccaceae</taxon>
        <taxon>Rubrimonas</taxon>
    </lineage>
</organism>
<reference evidence="6 7" key="1">
    <citation type="submission" date="2016-10" db="EMBL/GenBank/DDBJ databases">
        <authorList>
            <person name="de Groot N.N."/>
        </authorList>
    </citation>
    <scope>NUCLEOTIDE SEQUENCE [LARGE SCALE GENOMIC DNA]</scope>
    <source>
        <strain evidence="6 7">DSM 15345</strain>
    </source>
</reference>
<dbReference type="GO" id="GO:0005524">
    <property type="term" value="F:ATP binding"/>
    <property type="evidence" value="ECO:0007669"/>
    <property type="project" value="UniProtKB-KW"/>
</dbReference>
<feature type="domain" description="ABC transporter" evidence="5">
    <location>
        <begin position="12"/>
        <end position="226"/>
    </location>
</feature>
<evidence type="ECO:0000313" key="6">
    <source>
        <dbReference type="EMBL" id="SEB07135.1"/>
    </source>
</evidence>
<evidence type="ECO:0000259" key="5">
    <source>
        <dbReference type="PROSITE" id="PS50893"/>
    </source>
</evidence>
<evidence type="ECO:0000256" key="2">
    <source>
        <dbReference type="ARBA" id="ARBA00022448"/>
    </source>
</evidence>
<protein>
    <submittedName>
        <fullName evidence="6">NitT/TauT family transport system ATP-binding protein</fullName>
    </submittedName>
</protein>
<dbReference type="Pfam" id="PF00005">
    <property type="entry name" value="ABC_tran"/>
    <property type="match status" value="1"/>
</dbReference>
<evidence type="ECO:0000313" key="7">
    <source>
        <dbReference type="Proteomes" id="UP000198703"/>
    </source>
</evidence>
<dbReference type="STRING" id="89524.SAMN05444370_1514"/>
<dbReference type="AlphaFoldDB" id="A0A1H4GBZ4"/>
<accession>A0A1H4GBZ4</accession>
<gene>
    <name evidence="6" type="ORF">SAMN05444370_1514</name>
</gene>
<name>A0A1H4GBZ4_9RHOB</name>
<dbReference type="GO" id="GO:0016887">
    <property type="term" value="F:ATP hydrolysis activity"/>
    <property type="evidence" value="ECO:0007669"/>
    <property type="project" value="InterPro"/>
</dbReference>
<proteinExistence type="inferred from homology"/>
<dbReference type="InterPro" id="IPR027417">
    <property type="entry name" value="P-loop_NTPase"/>
</dbReference>
<keyword evidence="3" id="KW-0547">Nucleotide-binding</keyword>
<dbReference type="Proteomes" id="UP000198703">
    <property type="component" value="Unassembled WGS sequence"/>
</dbReference>
<keyword evidence="4 6" id="KW-0067">ATP-binding</keyword>
<dbReference type="PROSITE" id="PS50893">
    <property type="entry name" value="ABC_TRANSPORTER_2"/>
    <property type="match status" value="1"/>
</dbReference>
<keyword evidence="7" id="KW-1185">Reference proteome</keyword>
<sequence>MQDARAEISGGLSVRLLAKDFGRRRILKDVAFDLAAGEVAALLGPSGVGKSTLLALIAGLDDDFDGRIMRPPGRLAMVFQTPRLLPWRTLAENIALVPGAGGLSRARDLLAEVGLAEAADTHPERASLGMQRRAALARALAVRPSLMLMDEPLVSLDPAGAAAMRALVAQALARSGAAALIATHDRREALTLADRILEIGVPGGDPTGFPARLLADRVSPLDRAARTDPDAVEALHGAWFVAQPAAPE</sequence>
<dbReference type="InterPro" id="IPR003439">
    <property type="entry name" value="ABC_transporter-like_ATP-bd"/>
</dbReference>
<dbReference type="RefSeq" id="WP_093256958.1">
    <property type="nucleotide sequence ID" value="NZ_FNQM01000051.1"/>
</dbReference>
<comment type="similarity">
    <text evidence="1">Belongs to the ABC transporter superfamily.</text>
</comment>
<dbReference type="SMART" id="SM00382">
    <property type="entry name" value="AAA"/>
    <property type="match status" value="1"/>
</dbReference>
<evidence type="ECO:0000256" key="1">
    <source>
        <dbReference type="ARBA" id="ARBA00005417"/>
    </source>
</evidence>
<dbReference type="InterPro" id="IPR050166">
    <property type="entry name" value="ABC_transporter_ATP-bind"/>
</dbReference>
<dbReference type="EMBL" id="FNQM01000051">
    <property type="protein sequence ID" value="SEB07135.1"/>
    <property type="molecule type" value="Genomic_DNA"/>
</dbReference>
<dbReference type="OrthoDB" id="9802264at2"/>
<dbReference type="PANTHER" id="PTHR42788:SF13">
    <property type="entry name" value="ALIPHATIC SULFONATES IMPORT ATP-BINDING PROTEIN SSUB"/>
    <property type="match status" value="1"/>
</dbReference>